<sequence length="473" mass="51596">MKRRKNFMKKWNRVLAAAMAAVMAAGLTACGGGKAPETTSAATEAAKAETEAQAAAETTAAPAAAEGLAVNTTDPIEITFSWWGGDSRHEATLKAVDAFMKKYPNITVKSSYSAWDGWEDKMSSQFATGTAPDVNQINWNWITSFSSDGSAFYDLNKLSDILDLTQFSQGYLDQCTVAGKLQGVPISMTGRIFYWNKTTYEKAGLETPKTLAELTAAGKVFEEKLGKDYYPLAMNEYDRTIFMVYYLESKYGKAWVENSQLQYTKEEIEDGLQFIQSLEEQHVIPSIATIAGDGAASFDKNPKWMEGKYAGIFEWDSAAPKQQAALNEGQEFVVGEELADMGDYKGGFAKVSMCYGISENTKYPAECAALVNFLLNEEAGVAPVGSERGIPCSAAGLQICKDQGLLDPIVTEANEKVLSYVSFPLDPKFEASALKATNEGVYWDVMAGLSYGDYDIDEASDVLIEGINKVLQK</sequence>
<evidence type="ECO:0000313" key="2">
    <source>
        <dbReference type="EMBL" id="EEG51224.1"/>
    </source>
</evidence>
<dbReference type="PROSITE" id="PS51257">
    <property type="entry name" value="PROKAR_LIPOPROTEIN"/>
    <property type="match status" value="1"/>
</dbReference>
<reference evidence="2 3" key="2">
    <citation type="submission" date="2009-02" db="EMBL/GenBank/DDBJ databases">
        <title>Draft genome sequence of Clostridium asparagiforme (DSM 15981).</title>
        <authorList>
            <person name="Sudarsanam P."/>
            <person name="Ley R."/>
            <person name="Guruge J."/>
            <person name="Turnbaugh P.J."/>
            <person name="Mahowald M."/>
            <person name="Liep D."/>
            <person name="Gordon J."/>
        </authorList>
    </citation>
    <scope>NUCLEOTIDE SEQUENCE [LARGE SCALE GENOMIC DNA]</scope>
    <source>
        <strain evidence="2 3">DSM 15981</strain>
    </source>
</reference>
<keyword evidence="1" id="KW-0732">Signal</keyword>
<dbReference type="Pfam" id="PF13416">
    <property type="entry name" value="SBP_bac_8"/>
    <property type="match status" value="1"/>
</dbReference>
<dbReference type="EMBL" id="ACCJ01000555">
    <property type="protein sequence ID" value="EEG51224.1"/>
    <property type="molecule type" value="Genomic_DNA"/>
</dbReference>
<dbReference type="PANTHER" id="PTHR43649">
    <property type="entry name" value="ARABINOSE-BINDING PROTEIN-RELATED"/>
    <property type="match status" value="1"/>
</dbReference>
<dbReference type="SUPFAM" id="SSF53850">
    <property type="entry name" value="Periplasmic binding protein-like II"/>
    <property type="match status" value="1"/>
</dbReference>
<feature type="signal peptide" evidence="1">
    <location>
        <begin position="1"/>
        <end position="29"/>
    </location>
</feature>
<dbReference type="Proteomes" id="UP000004756">
    <property type="component" value="Unassembled WGS sequence"/>
</dbReference>
<accession>C0DBS3</accession>
<reference evidence="2 3" key="1">
    <citation type="submission" date="2009-01" db="EMBL/GenBank/DDBJ databases">
        <authorList>
            <person name="Fulton L."/>
            <person name="Clifton S."/>
            <person name="Fulton B."/>
            <person name="Xu J."/>
            <person name="Minx P."/>
            <person name="Pepin K.H."/>
            <person name="Johnson M."/>
            <person name="Bhonagiri V."/>
            <person name="Nash W.E."/>
            <person name="Mardis E.R."/>
            <person name="Wilson R.K."/>
        </authorList>
    </citation>
    <scope>NUCLEOTIDE SEQUENCE [LARGE SCALE GENOMIC DNA]</scope>
    <source>
        <strain evidence="2 3">DSM 15981</strain>
    </source>
</reference>
<proteinExistence type="predicted"/>
<gene>
    <name evidence="2" type="ORF">CLOSTASPAR_06730</name>
</gene>
<dbReference type="Gene3D" id="3.40.190.10">
    <property type="entry name" value="Periplasmic binding protein-like II"/>
    <property type="match status" value="2"/>
</dbReference>
<dbReference type="PANTHER" id="PTHR43649:SF11">
    <property type="entry name" value="ABC TRANSPORTER SUBSTRATE-BINDING PROTEIN YESO-RELATED"/>
    <property type="match status" value="1"/>
</dbReference>
<dbReference type="HOGENOM" id="CLU_031285_5_0_9"/>
<dbReference type="InterPro" id="IPR006059">
    <property type="entry name" value="SBP"/>
</dbReference>
<dbReference type="InterPro" id="IPR050490">
    <property type="entry name" value="Bact_solute-bd_prot1"/>
</dbReference>
<evidence type="ECO:0000313" key="3">
    <source>
        <dbReference type="Proteomes" id="UP000004756"/>
    </source>
</evidence>
<organism evidence="2 3">
    <name type="scientific">[Clostridium] asparagiforme DSM 15981</name>
    <dbReference type="NCBI Taxonomy" id="518636"/>
    <lineage>
        <taxon>Bacteria</taxon>
        <taxon>Bacillati</taxon>
        <taxon>Bacillota</taxon>
        <taxon>Clostridia</taxon>
        <taxon>Lachnospirales</taxon>
        <taxon>Lachnospiraceae</taxon>
        <taxon>Enterocloster</taxon>
    </lineage>
</organism>
<name>C0DBS3_9FIRM</name>
<feature type="chain" id="PRO_5038834573" evidence="1">
    <location>
        <begin position="30"/>
        <end position="473"/>
    </location>
</feature>
<dbReference type="AlphaFoldDB" id="C0DBS3"/>
<protein>
    <submittedName>
        <fullName evidence="2">ABC transporter, solute-binding protein</fullName>
    </submittedName>
</protein>
<keyword evidence="3" id="KW-1185">Reference proteome</keyword>
<comment type="caution">
    <text evidence="2">The sequence shown here is derived from an EMBL/GenBank/DDBJ whole genome shotgun (WGS) entry which is preliminary data.</text>
</comment>
<evidence type="ECO:0000256" key="1">
    <source>
        <dbReference type="SAM" id="SignalP"/>
    </source>
</evidence>